<dbReference type="RefSeq" id="WP_086450240.1">
    <property type="nucleotide sequence ID" value="NZ_MSPP01000001.1"/>
</dbReference>
<keyword evidence="2" id="KW-1185">Reference proteome</keyword>
<comment type="caution">
    <text evidence="1">The sequence shown here is derived from an EMBL/GenBank/DDBJ whole genome shotgun (WGS) entry which is preliminary data.</text>
</comment>
<organism evidence="1 2">
    <name type="scientific">Marivivens niveibacter</name>
    <dbReference type="NCBI Taxonomy" id="1930667"/>
    <lineage>
        <taxon>Bacteria</taxon>
        <taxon>Pseudomonadati</taxon>
        <taxon>Pseudomonadota</taxon>
        <taxon>Alphaproteobacteria</taxon>
        <taxon>Rhodobacterales</taxon>
        <taxon>Paracoccaceae</taxon>
        <taxon>Marivivens group</taxon>
        <taxon>Marivivens</taxon>
    </lineage>
</organism>
<evidence type="ECO:0000313" key="1">
    <source>
        <dbReference type="EMBL" id="OUD10592.1"/>
    </source>
</evidence>
<dbReference type="Proteomes" id="UP000194664">
    <property type="component" value="Unassembled WGS sequence"/>
</dbReference>
<reference evidence="1 2" key="1">
    <citation type="submission" date="2016-12" db="EMBL/GenBank/DDBJ databases">
        <title>The draft genome sequence of HSLHS2.</title>
        <authorList>
            <person name="Hu D."/>
            <person name="Wang L."/>
            <person name="Shao Z."/>
        </authorList>
    </citation>
    <scope>NUCLEOTIDE SEQUENCE [LARGE SCALE GENOMIC DNA]</scope>
    <source>
        <strain evidence="1">MCCC 1A06712</strain>
    </source>
</reference>
<dbReference type="AlphaFoldDB" id="A0A251X1V4"/>
<dbReference type="EMBL" id="MSPP01000001">
    <property type="protein sequence ID" value="OUD10592.1"/>
    <property type="molecule type" value="Genomic_DNA"/>
</dbReference>
<protein>
    <submittedName>
        <fullName evidence="1">Uncharacterized protein</fullName>
    </submittedName>
</protein>
<dbReference type="OrthoDB" id="7870782at2"/>
<gene>
    <name evidence="1" type="ORF">BVC71_03620</name>
</gene>
<evidence type="ECO:0000313" key="2">
    <source>
        <dbReference type="Proteomes" id="UP000194664"/>
    </source>
</evidence>
<sequence>MLKNPFEARLNEVLSKIQNSSAGRYKHQPALNAVLTNMRDSGLPIPHRLVELNNSMLDEAVEAQFDNLPV</sequence>
<name>A0A251X1V4_9RHOB</name>
<proteinExistence type="predicted"/>
<accession>A0A251X1V4</accession>